<dbReference type="EMBL" id="JBIAQY010000012">
    <property type="protein sequence ID" value="MFF3572224.1"/>
    <property type="molecule type" value="Genomic_DNA"/>
</dbReference>
<proteinExistence type="predicted"/>
<accession>A0ABW6SAM1</accession>
<keyword evidence="2" id="KW-1185">Reference proteome</keyword>
<name>A0ABW6SAM1_9NOCA</name>
<reference evidence="1 2" key="1">
    <citation type="submission" date="2024-10" db="EMBL/GenBank/DDBJ databases">
        <title>The Natural Products Discovery Center: Release of the First 8490 Sequenced Strains for Exploring Actinobacteria Biosynthetic Diversity.</title>
        <authorList>
            <person name="Kalkreuter E."/>
            <person name="Kautsar S.A."/>
            <person name="Yang D."/>
            <person name="Bader C.D."/>
            <person name="Teijaro C.N."/>
            <person name="Fluegel L."/>
            <person name="Davis C.M."/>
            <person name="Simpson J.R."/>
            <person name="Lauterbach L."/>
            <person name="Steele A.D."/>
            <person name="Gui C."/>
            <person name="Meng S."/>
            <person name="Li G."/>
            <person name="Viehrig K."/>
            <person name="Ye F."/>
            <person name="Su P."/>
            <person name="Kiefer A.F."/>
            <person name="Nichols A."/>
            <person name="Cepeda A.J."/>
            <person name="Yan W."/>
            <person name="Fan B."/>
            <person name="Jiang Y."/>
            <person name="Adhikari A."/>
            <person name="Zheng C.-J."/>
            <person name="Schuster L."/>
            <person name="Cowan T.M."/>
            <person name="Smanski M.J."/>
            <person name="Chevrette M.G."/>
            <person name="De Carvalho L.P.S."/>
            <person name="Shen B."/>
        </authorList>
    </citation>
    <scope>NUCLEOTIDE SEQUENCE [LARGE SCALE GENOMIC DNA]</scope>
    <source>
        <strain evidence="1 2">NPDC002593</strain>
    </source>
</reference>
<gene>
    <name evidence="1" type="ORF">ACFYXQ_31030</name>
</gene>
<dbReference type="RefSeq" id="WP_387405897.1">
    <property type="nucleotide sequence ID" value="NZ_JBIAQY010000012.1"/>
</dbReference>
<sequence>MDILLRARGWSFIREYSGPKLLTFRYPPSETGVDYLCPGLEPVSTVVVVPDRSGRPGAVANCKVEILLVGTPRGQAHFTSLATLTTLLGVIESHRPTAPTPLAFLPVGPAHV</sequence>
<protein>
    <submittedName>
        <fullName evidence="1">Uncharacterized protein</fullName>
    </submittedName>
</protein>
<comment type="caution">
    <text evidence="1">The sequence shown here is derived from an EMBL/GenBank/DDBJ whole genome shotgun (WGS) entry which is preliminary data.</text>
</comment>
<dbReference type="Proteomes" id="UP001601992">
    <property type="component" value="Unassembled WGS sequence"/>
</dbReference>
<evidence type="ECO:0000313" key="1">
    <source>
        <dbReference type="EMBL" id="MFF3572224.1"/>
    </source>
</evidence>
<evidence type="ECO:0000313" key="2">
    <source>
        <dbReference type="Proteomes" id="UP001601992"/>
    </source>
</evidence>
<organism evidence="1 2">
    <name type="scientific">Nocardia jiangxiensis</name>
    <dbReference type="NCBI Taxonomy" id="282685"/>
    <lineage>
        <taxon>Bacteria</taxon>
        <taxon>Bacillati</taxon>
        <taxon>Actinomycetota</taxon>
        <taxon>Actinomycetes</taxon>
        <taxon>Mycobacteriales</taxon>
        <taxon>Nocardiaceae</taxon>
        <taxon>Nocardia</taxon>
    </lineage>
</organism>